<feature type="compositionally biased region" description="Pro residues" evidence="12">
    <location>
        <begin position="522"/>
        <end position="533"/>
    </location>
</feature>
<evidence type="ECO:0000256" key="2">
    <source>
        <dbReference type="ARBA" id="ARBA00001968"/>
    </source>
</evidence>
<dbReference type="CDD" id="cd00075">
    <property type="entry name" value="HATPase"/>
    <property type="match status" value="1"/>
</dbReference>
<dbReference type="PROSITE" id="PS50885">
    <property type="entry name" value="HAMP"/>
    <property type="match status" value="1"/>
</dbReference>
<reference evidence="16 17" key="1">
    <citation type="submission" date="2016-10" db="EMBL/GenBank/DDBJ databases">
        <authorList>
            <person name="de Groot N.N."/>
        </authorList>
    </citation>
    <scope>NUCLEOTIDE SEQUENCE [LARGE SCALE GENOMIC DNA]</scope>
    <source>
        <strain evidence="17">P4-7,KCTC 19426,CECT 7604</strain>
    </source>
</reference>
<evidence type="ECO:0000256" key="5">
    <source>
        <dbReference type="ARBA" id="ARBA00022553"/>
    </source>
</evidence>
<evidence type="ECO:0000256" key="7">
    <source>
        <dbReference type="ARBA" id="ARBA00022692"/>
    </source>
</evidence>
<dbReference type="InterPro" id="IPR005467">
    <property type="entry name" value="His_kinase_dom"/>
</dbReference>
<dbReference type="EMBL" id="LT629710">
    <property type="protein sequence ID" value="SDO29681.1"/>
    <property type="molecule type" value="Genomic_DNA"/>
</dbReference>
<evidence type="ECO:0000256" key="6">
    <source>
        <dbReference type="ARBA" id="ARBA00022679"/>
    </source>
</evidence>
<keyword evidence="7 13" id="KW-0812">Transmembrane</keyword>
<dbReference type="SUPFAM" id="SSF47384">
    <property type="entry name" value="Homodimeric domain of signal transducing histidine kinase"/>
    <property type="match status" value="1"/>
</dbReference>
<dbReference type="FunFam" id="3.30.565.10:FF:000006">
    <property type="entry name" value="Sensor histidine kinase WalK"/>
    <property type="match status" value="1"/>
</dbReference>
<feature type="transmembrane region" description="Helical" evidence="13">
    <location>
        <begin position="17"/>
        <end position="38"/>
    </location>
</feature>
<dbReference type="CDD" id="cd06225">
    <property type="entry name" value="HAMP"/>
    <property type="match status" value="1"/>
</dbReference>
<dbReference type="Pfam" id="PF00672">
    <property type="entry name" value="HAMP"/>
    <property type="match status" value="1"/>
</dbReference>
<gene>
    <name evidence="16" type="ORF">SAMN04515671_0470</name>
</gene>
<keyword evidence="10" id="KW-0902">Two-component regulatory system</keyword>
<dbReference type="InterPro" id="IPR003594">
    <property type="entry name" value="HATPase_dom"/>
</dbReference>
<evidence type="ECO:0000259" key="15">
    <source>
        <dbReference type="PROSITE" id="PS50885"/>
    </source>
</evidence>
<proteinExistence type="predicted"/>
<dbReference type="Pfam" id="PF00512">
    <property type="entry name" value="HisKA"/>
    <property type="match status" value="1"/>
</dbReference>
<dbReference type="Gene3D" id="3.30.565.10">
    <property type="entry name" value="Histidine kinase-like ATPase, C-terminal domain"/>
    <property type="match status" value="1"/>
</dbReference>
<feature type="compositionally biased region" description="Basic and acidic residues" evidence="12">
    <location>
        <begin position="509"/>
        <end position="520"/>
    </location>
</feature>
<evidence type="ECO:0000256" key="11">
    <source>
        <dbReference type="ARBA" id="ARBA00023136"/>
    </source>
</evidence>
<evidence type="ECO:0000256" key="9">
    <source>
        <dbReference type="ARBA" id="ARBA00022989"/>
    </source>
</evidence>
<dbReference type="PROSITE" id="PS50109">
    <property type="entry name" value="HIS_KIN"/>
    <property type="match status" value="1"/>
</dbReference>
<dbReference type="GO" id="GO:0005509">
    <property type="term" value="F:calcium ion binding"/>
    <property type="evidence" value="ECO:0007669"/>
    <property type="project" value="UniProtKB-ARBA"/>
</dbReference>
<dbReference type="PANTHER" id="PTHR45436">
    <property type="entry name" value="SENSOR HISTIDINE KINASE YKOH"/>
    <property type="match status" value="1"/>
</dbReference>
<dbReference type="GO" id="GO:0005886">
    <property type="term" value="C:plasma membrane"/>
    <property type="evidence" value="ECO:0007669"/>
    <property type="project" value="UniProtKB-SubCell"/>
</dbReference>
<sequence length="533" mass="55439">MSAPVPVRARWGLRARLILLVVAVSAIGLVAVDVVLPLSVRASLLTDRDATLTSAVKAIVVSGRTSTNALTQAASSTPLSGEVGWSIVSAGGIAKVILPPTRDRTGNPAIGSEPPTNEPATVGDADGGPTRYRIFAAQGTDGLGNTAYLVAWVGLDDVSGTVRSLILLELLVSIGLLVLLGFIASLIIRRELKPLEIMANTADDIADGDLDRRVTPGDPSTEIGRLGTAFNGMLDGIGGLLDEQQRNEARLRQFVADASHELRTPVAAVRGYSELYKAGMLPDEAAVARAMDRMGFEARRMGGLVEDLLTLIKADAEQPREHEPVDLAQLLVGVVDDAAVIDSSRTWRLVGATRPTVVVGDRLRLHQLFANLLSNVRTHTPPGTTATVSVLPGHDEVAVTVTDDGPGVSPEALPRLFDRFFREDESRSRENGGSGLGLSIVAAIVRSHGGRILAANAPGGGLTMTVVLPRPVGTAAVAGMPADAPVGVTTGPIDLSQLNPSRADGAAPAHERPAAGDHHGAPAPPTPVPTAET</sequence>
<feature type="domain" description="Histidine kinase" evidence="14">
    <location>
        <begin position="257"/>
        <end position="472"/>
    </location>
</feature>
<feature type="region of interest" description="Disordered" evidence="12">
    <location>
        <begin position="102"/>
        <end position="125"/>
    </location>
</feature>
<evidence type="ECO:0000313" key="16">
    <source>
        <dbReference type="EMBL" id="SDO29681.1"/>
    </source>
</evidence>
<dbReference type="InterPro" id="IPR003661">
    <property type="entry name" value="HisK_dim/P_dom"/>
</dbReference>
<dbReference type="PANTHER" id="PTHR45436:SF5">
    <property type="entry name" value="SENSOR HISTIDINE KINASE TRCS"/>
    <property type="match status" value="1"/>
</dbReference>
<evidence type="ECO:0000256" key="3">
    <source>
        <dbReference type="ARBA" id="ARBA00004236"/>
    </source>
</evidence>
<feature type="region of interest" description="Disordered" evidence="12">
    <location>
        <begin position="488"/>
        <end position="533"/>
    </location>
</feature>
<evidence type="ECO:0000313" key="17">
    <source>
        <dbReference type="Proteomes" id="UP000198741"/>
    </source>
</evidence>
<keyword evidence="6" id="KW-0808">Transferase</keyword>
<dbReference type="RefSeq" id="WP_090474403.1">
    <property type="nucleotide sequence ID" value="NZ_LT629710.1"/>
</dbReference>
<protein>
    <recommendedName>
        <fullName evidence="4">histidine kinase</fullName>
        <ecNumber evidence="4">2.7.13.3</ecNumber>
    </recommendedName>
</protein>
<dbReference type="InterPro" id="IPR050428">
    <property type="entry name" value="TCS_sensor_his_kinase"/>
</dbReference>
<dbReference type="SUPFAM" id="SSF55874">
    <property type="entry name" value="ATPase domain of HSP90 chaperone/DNA topoisomerase II/histidine kinase"/>
    <property type="match status" value="1"/>
</dbReference>
<dbReference type="SUPFAM" id="SSF158472">
    <property type="entry name" value="HAMP domain-like"/>
    <property type="match status" value="1"/>
</dbReference>
<dbReference type="OrthoDB" id="9786919at2"/>
<evidence type="ECO:0000259" key="14">
    <source>
        <dbReference type="PROSITE" id="PS50109"/>
    </source>
</evidence>
<dbReference type="GO" id="GO:0000155">
    <property type="term" value="F:phosphorelay sensor kinase activity"/>
    <property type="evidence" value="ECO:0007669"/>
    <property type="project" value="InterPro"/>
</dbReference>
<dbReference type="InterPro" id="IPR036890">
    <property type="entry name" value="HATPase_C_sf"/>
</dbReference>
<keyword evidence="9 13" id="KW-1133">Transmembrane helix</keyword>
<accession>A0A1H0IF35</accession>
<dbReference type="Gene3D" id="6.10.340.10">
    <property type="match status" value="1"/>
</dbReference>
<dbReference type="InterPro" id="IPR003660">
    <property type="entry name" value="HAMP_dom"/>
</dbReference>
<name>A0A1H0IF35_9ACTN</name>
<feature type="domain" description="HAMP" evidence="15">
    <location>
        <begin position="189"/>
        <end position="242"/>
    </location>
</feature>
<evidence type="ECO:0000256" key="10">
    <source>
        <dbReference type="ARBA" id="ARBA00023012"/>
    </source>
</evidence>
<evidence type="ECO:0000256" key="8">
    <source>
        <dbReference type="ARBA" id="ARBA00022777"/>
    </source>
</evidence>
<evidence type="ECO:0000256" key="1">
    <source>
        <dbReference type="ARBA" id="ARBA00000085"/>
    </source>
</evidence>
<dbReference type="SMART" id="SM00304">
    <property type="entry name" value="HAMP"/>
    <property type="match status" value="1"/>
</dbReference>
<keyword evidence="8 16" id="KW-0418">Kinase</keyword>
<dbReference type="PRINTS" id="PR00344">
    <property type="entry name" value="BCTRLSENSOR"/>
</dbReference>
<dbReference type="InterPro" id="IPR036097">
    <property type="entry name" value="HisK_dim/P_sf"/>
</dbReference>
<comment type="cofactor">
    <cofactor evidence="2">
        <name>a divalent metal cation</name>
        <dbReference type="ChEBI" id="CHEBI:60240"/>
    </cofactor>
</comment>
<evidence type="ECO:0000256" key="13">
    <source>
        <dbReference type="SAM" id="Phobius"/>
    </source>
</evidence>
<dbReference type="SMART" id="SM00387">
    <property type="entry name" value="HATPase_c"/>
    <property type="match status" value="1"/>
</dbReference>
<keyword evidence="17" id="KW-1185">Reference proteome</keyword>
<dbReference type="EC" id="2.7.13.3" evidence="4"/>
<keyword evidence="5" id="KW-0597">Phosphoprotein</keyword>
<keyword evidence="11 13" id="KW-0472">Membrane</keyword>
<comment type="subcellular location">
    <subcellularLocation>
        <location evidence="3">Cell membrane</location>
    </subcellularLocation>
</comment>
<dbReference type="InterPro" id="IPR004358">
    <property type="entry name" value="Sig_transdc_His_kin-like_C"/>
</dbReference>
<dbReference type="AlphaFoldDB" id="A0A1H0IF35"/>
<comment type="catalytic activity">
    <reaction evidence="1">
        <text>ATP + protein L-histidine = ADP + protein N-phospho-L-histidine.</text>
        <dbReference type="EC" id="2.7.13.3"/>
    </reaction>
</comment>
<dbReference type="FunFam" id="1.10.287.130:FF:000001">
    <property type="entry name" value="Two-component sensor histidine kinase"/>
    <property type="match status" value="1"/>
</dbReference>
<dbReference type="Proteomes" id="UP000198741">
    <property type="component" value="Chromosome I"/>
</dbReference>
<dbReference type="STRING" id="1090615.SAMN04515671_0470"/>
<feature type="transmembrane region" description="Helical" evidence="13">
    <location>
        <begin position="165"/>
        <end position="188"/>
    </location>
</feature>
<dbReference type="CDD" id="cd00082">
    <property type="entry name" value="HisKA"/>
    <property type="match status" value="1"/>
</dbReference>
<evidence type="ECO:0000256" key="12">
    <source>
        <dbReference type="SAM" id="MobiDB-lite"/>
    </source>
</evidence>
<evidence type="ECO:0000256" key="4">
    <source>
        <dbReference type="ARBA" id="ARBA00012438"/>
    </source>
</evidence>
<organism evidence="16 17">
    <name type="scientific">Nakamurella panacisegetis</name>
    <dbReference type="NCBI Taxonomy" id="1090615"/>
    <lineage>
        <taxon>Bacteria</taxon>
        <taxon>Bacillati</taxon>
        <taxon>Actinomycetota</taxon>
        <taxon>Actinomycetes</taxon>
        <taxon>Nakamurellales</taxon>
        <taxon>Nakamurellaceae</taxon>
        <taxon>Nakamurella</taxon>
    </lineage>
</organism>
<dbReference type="SMART" id="SM00388">
    <property type="entry name" value="HisKA"/>
    <property type="match status" value="1"/>
</dbReference>
<dbReference type="Gene3D" id="1.10.287.130">
    <property type="match status" value="1"/>
</dbReference>
<dbReference type="Pfam" id="PF02518">
    <property type="entry name" value="HATPase_c"/>
    <property type="match status" value="1"/>
</dbReference>